<feature type="transmembrane region" description="Helical" evidence="7">
    <location>
        <begin position="146"/>
        <end position="168"/>
    </location>
</feature>
<feature type="transmembrane region" description="Helical" evidence="7">
    <location>
        <begin position="489"/>
        <end position="509"/>
    </location>
</feature>
<evidence type="ECO:0000313" key="10">
    <source>
        <dbReference type="Proteomes" id="UP000242474"/>
    </source>
</evidence>
<dbReference type="Gene3D" id="1.20.1740.10">
    <property type="entry name" value="Amino acid/polyamine transporter I"/>
    <property type="match status" value="1"/>
</dbReference>
<dbReference type="InterPro" id="IPR004841">
    <property type="entry name" value="AA-permease/SLC12A_dom"/>
</dbReference>
<feature type="domain" description="Amino acid permease/ SLC12A" evidence="8">
    <location>
        <begin position="65"/>
        <end position="516"/>
    </location>
</feature>
<keyword evidence="2" id="KW-0813">Transport</keyword>
<organism evidence="9 10">
    <name type="scientific">Coemansia reversa (strain ATCC 12441 / NRRL 1564)</name>
    <dbReference type="NCBI Taxonomy" id="763665"/>
    <lineage>
        <taxon>Eukaryota</taxon>
        <taxon>Fungi</taxon>
        <taxon>Fungi incertae sedis</taxon>
        <taxon>Zoopagomycota</taxon>
        <taxon>Kickxellomycotina</taxon>
        <taxon>Kickxellomycetes</taxon>
        <taxon>Kickxellales</taxon>
        <taxon>Kickxellaceae</taxon>
        <taxon>Coemansia</taxon>
    </lineage>
</organism>
<evidence type="ECO:0000256" key="4">
    <source>
        <dbReference type="ARBA" id="ARBA00022970"/>
    </source>
</evidence>
<feature type="transmembrane region" description="Helical" evidence="7">
    <location>
        <begin position="287"/>
        <end position="306"/>
    </location>
</feature>
<feature type="transmembrane region" description="Helical" evidence="7">
    <location>
        <begin position="414"/>
        <end position="437"/>
    </location>
</feature>
<evidence type="ECO:0000259" key="8">
    <source>
        <dbReference type="Pfam" id="PF00324"/>
    </source>
</evidence>
<comment type="subcellular location">
    <subcellularLocation>
        <location evidence="1">Membrane</location>
        <topology evidence="1">Multi-pass membrane protein</topology>
    </subcellularLocation>
</comment>
<dbReference type="PANTHER" id="PTHR43341:SF1">
    <property type="entry name" value="GENERAL AMINO-ACID PERMEASE GAP1"/>
    <property type="match status" value="1"/>
</dbReference>
<gene>
    <name evidence="9" type="ORF">COEREDRAFT_49595</name>
</gene>
<accession>A0A2G5B2I8</accession>
<dbReference type="OrthoDB" id="3900342at2759"/>
<dbReference type="Pfam" id="PF00324">
    <property type="entry name" value="AA_permease"/>
    <property type="match status" value="1"/>
</dbReference>
<dbReference type="AlphaFoldDB" id="A0A2G5B2I8"/>
<sequence>MSVNSTHSDAGVDVSSQHKVINIAKNNVTYVAAEDQEKHKVGQEYESIRESSEPKLKRKLKGRQMGMIAIGGTIGTGLFVGSGSTLADAGPAGALIAFIVMGSMVFFVCTSLGEMSTFIPTPDPFNHFAGRFLDPSLGFAFGWNYWYSWMLTVGSELVACGIIVQYWLPNLTGAIWSAIALVVIFLLNAISVRGYGESEFWMAALKVLAVLVFVIVGILTITGVTGGDFIGGRNWHIEGAPFKDHIVGILKACIVAAFSMQGTEIVGITVGECENPRREVPRVIRSVFWRILFFYISSILIIGLVIPNNDKNLINASSASDVAISPFTMVFLKAGASWAAHMMNAVVLITVLSAGNSGLYACTRVLWVLAMEGKAPRFLRRLTKRGVPFWALSFTAVWSAIIFCISLAGNQSVYVFLINISGLTGMIFWLGIGLCHWRFRRAYIAQGYDLSDLPYRAGFFPFGPVYSCTLLVIIIIGQGYNTIWPKFDALSFFSTYMAIPLFLVFWLGWKFYKKTKWINLMDIDLSTGTLLEMEHNGDIEVFEPSDTNIWRKYFRWLHRKSE</sequence>
<dbReference type="PANTHER" id="PTHR43341">
    <property type="entry name" value="AMINO ACID PERMEASE"/>
    <property type="match status" value="1"/>
</dbReference>
<dbReference type="GO" id="GO:0016020">
    <property type="term" value="C:membrane"/>
    <property type="evidence" value="ECO:0007669"/>
    <property type="project" value="UniProtKB-SubCell"/>
</dbReference>
<protein>
    <recommendedName>
        <fullName evidence="8">Amino acid permease/ SLC12A domain-containing protein</fullName>
    </recommendedName>
</protein>
<feature type="transmembrane region" description="Helical" evidence="7">
    <location>
        <begin position="92"/>
        <end position="112"/>
    </location>
</feature>
<feature type="transmembrane region" description="Helical" evidence="7">
    <location>
        <begin position="174"/>
        <end position="195"/>
    </location>
</feature>
<feature type="transmembrane region" description="Helical" evidence="7">
    <location>
        <begin position="458"/>
        <end position="477"/>
    </location>
</feature>
<evidence type="ECO:0000313" key="9">
    <source>
        <dbReference type="EMBL" id="PIA13232.1"/>
    </source>
</evidence>
<evidence type="ECO:0000256" key="6">
    <source>
        <dbReference type="ARBA" id="ARBA00023136"/>
    </source>
</evidence>
<proteinExistence type="predicted"/>
<keyword evidence="4" id="KW-0029">Amino-acid transport</keyword>
<keyword evidence="3 7" id="KW-0812">Transmembrane</keyword>
<evidence type="ECO:0000256" key="7">
    <source>
        <dbReference type="SAM" id="Phobius"/>
    </source>
</evidence>
<keyword evidence="5 7" id="KW-1133">Transmembrane helix</keyword>
<evidence type="ECO:0000256" key="1">
    <source>
        <dbReference type="ARBA" id="ARBA00004141"/>
    </source>
</evidence>
<feature type="transmembrane region" description="Helical" evidence="7">
    <location>
        <begin position="65"/>
        <end position="86"/>
    </location>
</feature>
<dbReference type="GO" id="GO:0015171">
    <property type="term" value="F:amino acid transmembrane transporter activity"/>
    <property type="evidence" value="ECO:0007669"/>
    <property type="project" value="TreeGrafter"/>
</dbReference>
<feature type="transmembrane region" description="Helical" evidence="7">
    <location>
        <begin position="207"/>
        <end position="226"/>
    </location>
</feature>
<dbReference type="InterPro" id="IPR050524">
    <property type="entry name" value="APC_YAT"/>
</dbReference>
<feature type="transmembrane region" description="Helical" evidence="7">
    <location>
        <begin position="246"/>
        <end position="266"/>
    </location>
</feature>
<reference evidence="9 10" key="1">
    <citation type="journal article" date="2015" name="Genome Biol. Evol.">
        <title>Phylogenomic analyses indicate that early fungi evolved digesting cell walls of algal ancestors of land plants.</title>
        <authorList>
            <person name="Chang Y."/>
            <person name="Wang S."/>
            <person name="Sekimoto S."/>
            <person name="Aerts A.L."/>
            <person name="Choi C."/>
            <person name="Clum A."/>
            <person name="LaButti K.M."/>
            <person name="Lindquist E.A."/>
            <person name="Yee Ngan C."/>
            <person name="Ohm R.A."/>
            <person name="Salamov A.A."/>
            <person name="Grigoriev I.V."/>
            <person name="Spatafora J.W."/>
            <person name="Berbee M.L."/>
        </authorList>
    </citation>
    <scope>NUCLEOTIDE SEQUENCE [LARGE SCALE GENOMIC DNA]</scope>
    <source>
        <strain evidence="9 10">NRRL 1564</strain>
    </source>
</reference>
<dbReference type="EMBL" id="KZ303543">
    <property type="protein sequence ID" value="PIA13232.1"/>
    <property type="molecule type" value="Genomic_DNA"/>
</dbReference>
<feature type="transmembrane region" description="Helical" evidence="7">
    <location>
        <begin position="387"/>
        <end position="408"/>
    </location>
</feature>
<dbReference type="STRING" id="763665.A0A2G5B2I8"/>
<evidence type="ECO:0000256" key="3">
    <source>
        <dbReference type="ARBA" id="ARBA00022692"/>
    </source>
</evidence>
<name>A0A2G5B2I8_COERN</name>
<dbReference type="InterPro" id="IPR004840">
    <property type="entry name" value="Amino_acid_permease_CS"/>
</dbReference>
<feature type="transmembrane region" description="Helical" evidence="7">
    <location>
        <begin position="345"/>
        <end position="367"/>
    </location>
</feature>
<keyword evidence="6 7" id="KW-0472">Membrane</keyword>
<evidence type="ECO:0000256" key="5">
    <source>
        <dbReference type="ARBA" id="ARBA00022989"/>
    </source>
</evidence>
<dbReference type="PROSITE" id="PS00218">
    <property type="entry name" value="AMINO_ACID_PERMEASE_1"/>
    <property type="match status" value="1"/>
</dbReference>
<dbReference type="FunFam" id="1.20.1740.10:FF:000001">
    <property type="entry name" value="Amino acid permease"/>
    <property type="match status" value="1"/>
</dbReference>
<dbReference type="PIRSF" id="PIRSF006060">
    <property type="entry name" value="AA_transporter"/>
    <property type="match status" value="1"/>
</dbReference>
<evidence type="ECO:0000256" key="2">
    <source>
        <dbReference type="ARBA" id="ARBA00022448"/>
    </source>
</evidence>
<keyword evidence="10" id="KW-1185">Reference proteome</keyword>
<dbReference type="Proteomes" id="UP000242474">
    <property type="component" value="Unassembled WGS sequence"/>
</dbReference>